<evidence type="ECO:0000256" key="11">
    <source>
        <dbReference type="SAM" id="Coils"/>
    </source>
</evidence>
<evidence type="ECO:0000256" key="7">
    <source>
        <dbReference type="ARBA" id="ARBA00022729"/>
    </source>
</evidence>
<dbReference type="Pfam" id="PF05662">
    <property type="entry name" value="YadA_stalk"/>
    <property type="match status" value="2"/>
</dbReference>
<feature type="region of interest" description="Disordered" evidence="12">
    <location>
        <begin position="2536"/>
        <end position="2558"/>
    </location>
</feature>
<feature type="domain" description="Trimeric autotransporter adhesin YadA-like stalk" evidence="15">
    <location>
        <begin position="752"/>
        <end position="775"/>
    </location>
</feature>
<evidence type="ECO:0000256" key="10">
    <source>
        <dbReference type="ARBA" id="ARBA00023237"/>
    </source>
</evidence>
<dbReference type="Gene3D" id="3.30.1300.30">
    <property type="entry name" value="GSPII I/J protein-like"/>
    <property type="match status" value="1"/>
</dbReference>
<dbReference type="InterPro" id="IPR011049">
    <property type="entry name" value="Serralysin-like_metalloprot_C"/>
</dbReference>
<evidence type="ECO:0000259" key="14">
    <source>
        <dbReference type="Pfam" id="PF05658"/>
    </source>
</evidence>
<feature type="domain" description="Trimeric autotransporter adhesin YadA-like head" evidence="14">
    <location>
        <begin position="1072"/>
        <end position="1091"/>
    </location>
</feature>
<evidence type="ECO:0000313" key="16">
    <source>
        <dbReference type="EMBL" id="QQF81873.1"/>
    </source>
</evidence>
<dbReference type="GO" id="GO:0009279">
    <property type="term" value="C:cell outer membrane"/>
    <property type="evidence" value="ECO:0007669"/>
    <property type="project" value="UniProtKB-SubCell"/>
</dbReference>
<reference evidence="16 17" key="1">
    <citation type="submission" date="2020-12" db="EMBL/GenBank/DDBJ databases">
        <title>ASc-MMNZ-VFA-070.</title>
        <authorList>
            <person name="Schryvers A."/>
            <person name="Mostafa Nazari M."/>
            <person name="Farshchi Andisi V."/>
            <person name="Timsit E."/>
            <person name="Walter Morck D."/>
        </authorList>
    </citation>
    <scope>NUCLEOTIDE SEQUENCE [LARGE SCALE GENOMIC DNA]</scope>
    <source>
        <strain evidence="16 17">ASc-MMNZ-VFA-070</strain>
    </source>
</reference>
<dbReference type="InterPro" id="IPR045584">
    <property type="entry name" value="Pilin-like"/>
</dbReference>
<evidence type="ECO:0000256" key="12">
    <source>
        <dbReference type="SAM" id="MobiDB-lite"/>
    </source>
</evidence>
<evidence type="ECO:0000256" key="2">
    <source>
        <dbReference type="ARBA" id="ARBA00004442"/>
    </source>
</evidence>
<feature type="domain" description="Trimeric autotransporter adhesin YadA-like head" evidence="14">
    <location>
        <begin position="478"/>
        <end position="501"/>
    </location>
</feature>
<evidence type="ECO:0000256" key="9">
    <source>
        <dbReference type="ARBA" id="ARBA00023136"/>
    </source>
</evidence>
<gene>
    <name evidence="16" type="ORF">JFL49_07335</name>
</gene>
<feature type="domain" description="Trimeric autotransporter adhesin YadA-like head" evidence="14">
    <location>
        <begin position="1968"/>
        <end position="1992"/>
    </location>
</feature>
<feature type="region of interest" description="Disordered" evidence="12">
    <location>
        <begin position="2591"/>
        <end position="2643"/>
    </location>
</feature>
<protein>
    <submittedName>
        <fullName evidence="16">YadA-like family protein</fullName>
    </submittedName>
</protein>
<name>A0A9Q7E497_HISSO</name>
<dbReference type="RefSeq" id="WP_075294659.1">
    <property type="nucleotide sequence ID" value="NZ_CP018802.1"/>
</dbReference>
<feature type="domain" description="Trimeric autotransporter adhesin YadA-like head" evidence="14">
    <location>
        <begin position="524"/>
        <end position="546"/>
    </location>
</feature>
<keyword evidence="8" id="KW-0653">Protein transport</keyword>
<feature type="domain" description="Trimeric autotransporter adhesin YadA-like head" evidence="14">
    <location>
        <begin position="305"/>
        <end position="328"/>
    </location>
</feature>
<dbReference type="Gene3D" id="2.150.10.10">
    <property type="entry name" value="Serralysin-like metalloprotease, C-terminal"/>
    <property type="match status" value="7"/>
</dbReference>
<feature type="domain" description="Trimeric autotransporter adhesin YadA-like head" evidence="14">
    <location>
        <begin position="624"/>
        <end position="646"/>
    </location>
</feature>
<evidence type="ECO:0000256" key="6">
    <source>
        <dbReference type="ARBA" id="ARBA00022692"/>
    </source>
</evidence>
<dbReference type="Pfam" id="PF03895">
    <property type="entry name" value="YadA_anchor"/>
    <property type="match status" value="1"/>
</dbReference>
<dbReference type="SUPFAM" id="SSF54523">
    <property type="entry name" value="Pili subunits"/>
    <property type="match status" value="1"/>
</dbReference>
<dbReference type="Pfam" id="PF05658">
    <property type="entry name" value="YadA_head"/>
    <property type="match status" value="11"/>
</dbReference>
<evidence type="ECO:0000313" key="17">
    <source>
        <dbReference type="Proteomes" id="UP000595373"/>
    </source>
</evidence>
<evidence type="ECO:0000256" key="8">
    <source>
        <dbReference type="ARBA" id="ARBA00022927"/>
    </source>
</evidence>
<evidence type="ECO:0000259" key="15">
    <source>
        <dbReference type="Pfam" id="PF05662"/>
    </source>
</evidence>
<dbReference type="InterPro" id="IPR008640">
    <property type="entry name" value="Adhesin_Head_dom"/>
</dbReference>
<evidence type="ECO:0000259" key="13">
    <source>
        <dbReference type="Pfam" id="PF03895"/>
    </source>
</evidence>
<dbReference type="InterPro" id="IPR005594">
    <property type="entry name" value="YadA_C"/>
</dbReference>
<dbReference type="EMBL" id="CP066558">
    <property type="protein sequence ID" value="QQF81873.1"/>
    <property type="molecule type" value="Genomic_DNA"/>
</dbReference>
<comment type="subcellular location">
    <subcellularLocation>
        <location evidence="2">Cell outer membrane</location>
    </subcellularLocation>
    <subcellularLocation>
        <location evidence="1">Cell surface</location>
    </subcellularLocation>
</comment>
<dbReference type="Proteomes" id="UP000595373">
    <property type="component" value="Chromosome"/>
</dbReference>
<feature type="coiled-coil region" evidence="11">
    <location>
        <begin position="2807"/>
        <end position="2848"/>
    </location>
</feature>
<keyword evidence="7" id="KW-0732">Signal</keyword>
<dbReference type="GO" id="GO:0015031">
    <property type="term" value="P:protein transport"/>
    <property type="evidence" value="ECO:0007669"/>
    <property type="project" value="UniProtKB-KW"/>
</dbReference>
<accession>A0A9Q7E497</accession>
<feature type="domain" description="Trimeric autotransporter adhesin YadA-like head" evidence="14">
    <location>
        <begin position="1939"/>
        <end position="1963"/>
    </location>
</feature>
<keyword evidence="6" id="KW-0812">Transmembrane</keyword>
<feature type="compositionally biased region" description="Low complexity" evidence="12">
    <location>
        <begin position="2536"/>
        <end position="2546"/>
    </location>
</feature>
<evidence type="ECO:0000256" key="4">
    <source>
        <dbReference type="ARBA" id="ARBA00022448"/>
    </source>
</evidence>
<comment type="similarity">
    <text evidence="3">Belongs to the autotransporter-2 (AT-2) (TC 1.B.40) family.</text>
</comment>
<keyword evidence="10" id="KW-0998">Cell outer membrane</keyword>
<keyword evidence="17" id="KW-1185">Reference proteome</keyword>
<dbReference type="Gene3D" id="1.20.5.170">
    <property type="match status" value="1"/>
</dbReference>
<keyword evidence="11" id="KW-0175">Coiled coil</keyword>
<feature type="domain" description="Trimeric autotransporter adhesin YadA-like head" evidence="14">
    <location>
        <begin position="1243"/>
        <end position="1268"/>
    </location>
</feature>
<feature type="region of interest" description="Disordered" evidence="12">
    <location>
        <begin position="2433"/>
        <end position="2524"/>
    </location>
</feature>
<feature type="domain" description="Trimeric autotransporter adhesin YadA-like head" evidence="14">
    <location>
        <begin position="260"/>
        <end position="283"/>
    </location>
</feature>
<proteinExistence type="inferred from homology"/>
<feature type="compositionally biased region" description="Low complexity" evidence="12">
    <location>
        <begin position="2497"/>
        <end position="2524"/>
    </location>
</feature>
<dbReference type="GO" id="GO:0009986">
    <property type="term" value="C:cell surface"/>
    <property type="evidence" value="ECO:0007669"/>
    <property type="project" value="UniProtKB-SubCell"/>
</dbReference>
<feature type="compositionally biased region" description="Low complexity" evidence="12">
    <location>
        <begin position="2433"/>
        <end position="2475"/>
    </location>
</feature>
<dbReference type="CDD" id="cd12820">
    <property type="entry name" value="LbR_YadA-like"/>
    <property type="match status" value="2"/>
</dbReference>
<keyword evidence="9" id="KW-0472">Membrane</keyword>
<sequence>MNKIFKTKYDVTTGQTKVVSELASNRQIASSSKSKPKCGAFWGNFLGIFKFSPLALLMSGMLGVSSVSYADIVYIDMEATTGAAGVREKWSLSSYWKNTGRENILIAPVQPNRNNQNLNRYGSRINTNVQKSVIIGPMAAGRDEQVGMTVLGHGAVGYSSQTTAIGNNVYAGGGQATAIGSDVMAAGYASIAIGNDDILSQGGYADALPQDLIMKIYGYDGNHNGKTTYKDILDRDIFVDKYGKKPNQDHRHYSPTYSAGIGAIAIGSRSVAYGDTSLALGTLSFALAKGSTAVGVRAFVSEDAEGGVAIGDESRVFAANSFAIGNEAEATRKGAISYGSGSKAVGEGSIAIGTKVASNAKIDEASAQKFRTKLMQELGIGTIREDKQKDVNTIITTGVTDLKTGDQNEIVKSGFANHLDDKKINSKINQVLKGLDLKYQEEGDEFLSTTTDGKKKSIKKKAKEGEHAITIGYYTINNGDNTVAIGTASYVKGQNSVVLGALNNVGQYASNTIAIGVGTNVHKENSIALGTGTTVTGAGVVAIGSGVGVTKDNTIAMGYGALGESSESIVLGNSASIKDQAKKSIVIGNGAKVENQDPEKDSNLTKLKWSTIGDDRHKVELEMSAIAIGTGSSVYAVKGVALGDNASIGKDAHSSMALGNETKADMMNSVALGYRSTTNYFYDKNDANKSTAVLSGKDSLSAMELDGYVPEGSSYKIFNDKAAGIISVGGWDNGSASRATGDAKKSAVGLRRIVNVAPGALDSDVATVGQLKALNYVKKEGLVVYYTEEDGKPVKLVKKEGSNEFYKVDTKTGEPLKDSQPVDKSKVLVGAKGANEVIGSQDLGEKIRFGHLAKGEISEVSDQAITGAQLDDLKGKLGLTVNKDDPTKFDKVQFDAVNVTDSSDTSGVITTFEDAIRKSIAAINRGYKFDDGTNNPNTKDTPFYLGSTIVIKAGDVTKKSGATIEKYLGKNLKTEFKNDSSKATFTIGLKEDPSFKKVTIEDKINDGDNAKLAVNKEYVDNKLKNVSTNLHFLSVQGMDKNADNYNNDGAKGTHSVAIGVGARTESGANAGIAIGHNAKSKAENAVVIGNNVSVDVHSSFVLGSNNKVQQTFKQINGAVVVIGSGTELIESKSSIAIGAVKVGEDGTKIENAAWTASIGNKNKIKNGTDIVALGNNIQALDTTGEAANNGTKNANTELILIGNASKATSAKESVIIGAKAEAELKAKQAVIIGHSAKAERDAVGAVAIGQGATVKTAAEDSIALGQGSEATAKEEAKKDATVAINGKNIKFKWSGGVSSSDSERDKKSVLSIGKVSNERIIKHVAAGAVDKNSTDAINGSQLYAVADEFSKLAVNVLGAEVETDSNKTGFKKSKFEVAKYNGKTTASTPTEMTFKDAIGQNTTAINKGFIFGVGDQPDEYGTHYLGDKLTIKAGNINHEEFKSDNIRTHYEKSNKNILIGIKDKPSFKSVLITEEIPDNLDSAKKGTYDKHAVNKAYLDKRLEKVAANFTVKGDNSSKDKSKVYTLGKDHNELTIAGDSKNIETTVDKDNKKVSIALKEALTGITSIANNDTKIELKNNGGKSIVFTSGDNSKSVTLTGDKFSGVSEISKGNAKLTLGADKATVELEHGKSKLELTNDSATLSAGTDAGNIKITNNGDKKIELSPESGAKLTLEKDTTNGGTYVKATGLSTVGLSDDNALIFKNNDSKSAELKVGTSATYKFTDSGLDLASKPITNLGSGLGNGAGSGNNDIIEKILSGNPDGANGSSTISNNAVNVKDLSEVAKAIVGKGLTFKGDTGNEFTRQLGATVTIKGDGMDLTSKTENDAITFTLNKATSVDKNDEKVVTSKAVAEKLQEYTSTATLGKDFLKVTGENIGNDETSKAEGRKKFGGNVGIAEIKLGDTEKSSTELVQADAVIKYLKGTGPDSVKISDSTKTMAKGNYSISIGHEAVSENAESIAIGYMTHAQNKKSIALGNESEVLGEKSIAIGTENKIDGEGKYSAVLGIENKVSSQFSYSVGYHNDIKGDNTFVLGSNISTDNSIKNAIILGDRSKAEANAVSVGSDTQQRRIVYVANPTSKYDAVNKQYVDGLGLKFKGNDNQEIHKKLSQTLEIVGKGLNKNQTTKFNGTNGNIAVKSNNDKLEISLNRDLKGIKSISDSKNKNIATEIRFNRKNDTNSISNSLITNLTISSNGGTFEFNRKGLHINNKQITGLRSGLLEKHNGNDSERKGLDDLIGENFDKSSIKTHAVNVGDLAKISKEIVEKGYKYKADIPSGNSNDTSIKLGSTISIVKWTNSPASGTGQPAVTVGTGIISQTPAVNYDGSNLQTRYTYDSSNGNAKIEIGFKNAPTFSKVMLDEEQTYNGVNGNSGSTDWKKELITKGYLEQALDKFKFKVSTGESDDKTIEIGRGDTLKFNAGLNIKLTLEKKDGATSTSSATAPAAAPAPTPSVASGSSSDVSSNGGGSAVPSSSTSTNGGGSGNMASSGGANGGGSGGASMATTGTAPSTPTSTTSDTSTTSNTTAVLTINTTDELSNIKSISSPSKNGSGGGNGTDTDVTKLTLEADNGATFQVGSTGAKVNINKEGIALMPQGANSTGGSSGADPSDSPSITINAGSKPADQSGLESFEKDQGPSIAFSTKNTDGKKIGSGKITGLADIKEGESDGTSATNKNYVDGKVSDLNNNRPFDFYLDKEKVVKGKDGNFHKADKPAEKLTEEEKKQVVIKAEPSTAPIGISNVASGLGITTPTDDEKTQLNKLAEKVSEKVTALGKKTKDFSEKAEKFADLELMVDSLKQTVDTMPDGEAKEKMREDLKKYETELSAAEEVKKNAKEAVESARNELIEANGDYNAFSEAIAKVEELVEPDSEANLTNVATVGDLQAVARAGLNFVGNDDVTVHKNVGETLSITGEGTFNSDRTATGNIKVEMAQDGKGLEVKLSDQLKNMTSFETREVNGKKARLDSNGLSVENTSTKERSHLSENRLAFYDEKGLGLNLDGKDRALKVGEKAIISINGKNEALVEDLNASSSGQAIANKNYVDAKNNELRTQLHSVNRESRSGIAGANAAAALPMIAMPGKSALAVSAGAYKGQSAVALGYSRMSDNGKIMLKLHGNSTSTGDFGGGVGIGWAW</sequence>
<evidence type="ECO:0000256" key="5">
    <source>
        <dbReference type="ARBA" id="ARBA00022452"/>
    </source>
</evidence>
<dbReference type="InterPro" id="IPR008635">
    <property type="entry name" value="Coiled_stalk_dom"/>
</dbReference>
<organism evidence="16 17">
    <name type="scientific">Histophilus somni</name>
    <name type="common">Haemophilus somnus</name>
    <dbReference type="NCBI Taxonomy" id="731"/>
    <lineage>
        <taxon>Bacteria</taxon>
        <taxon>Pseudomonadati</taxon>
        <taxon>Pseudomonadota</taxon>
        <taxon>Gammaproteobacteria</taxon>
        <taxon>Pasteurellales</taxon>
        <taxon>Pasteurellaceae</taxon>
        <taxon>Histophilus</taxon>
    </lineage>
</organism>
<keyword evidence="5" id="KW-1134">Transmembrane beta strand</keyword>
<feature type="domain" description="Trimeric autotransporter adhesin YadA-like C-terminal membrane anchor" evidence="13">
    <location>
        <begin position="3076"/>
        <end position="3131"/>
    </location>
</feature>
<keyword evidence="4" id="KW-0813">Transport</keyword>
<dbReference type="SUPFAM" id="SSF101967">
    <property type="entry name" value="Adhesin YadA, collagen-binding domain"/>
    <property type="match status" value="6"/>
</dbReference>
<feature type="domain" description="Trimeric autotransporter adhesin YadA-like stalk" evidence="15">
    <location>
        <begin position="1321"/>
        <end position="1355"/>
    </location>
</feature>
<feature type="domain" description="Trimeric autotransporter adhesin YadA-like head" evidence="14">
    <location>
        <begin position="335"/>
        <end position="354"/>
    </location>
</feature>
<evidence type="ECO:0000256" key="1">
    <source>
        <dbReference type="ARBA" id="ARBA00004241"/>
    </source>
</evidence>
<feature type="domain" description="Trimeric autotransporter adhesin YadA-like head" evidence="14">
    <location>
        <begin position="653"/>
        <end position="676"/>
    </location>
</feature>
<evidence type="ECO:0000256" key="3">
    <source>
        <dbReference type="ARBA" id="ARBA00005848"/>
    </source>
</evidence>